<dbReference type="Proteomes" id="UP000323653">
    <property type="component" value="Chromosome"/>
</dbReference>
<organism evidence="2 4">
    <name type="scientific">Pedobacter aquae</name>
    <dbReference type="NCBI Taxonomy" id="2605747"/>
    <lineage>
        <taxon>Bacteria</taxon>
        <taxon>Pseudomonadati</taxon>
        <taxon>Bacteroidota</taxon>
        <taxon>Sphingobacteriia</taxon>
        <taxon>Sphingobacteriales</taxon>
        <taxon>Sphingobacteriaceae</taxon>
        <taxon>Pedobacter</taxon>
    </lineage>
</organism>
<dbReference type="EMBL" id="CP043329">
    <property type="protein sequence ID" value="QEK50781.1"/>
    <property type="molecule type" value="Genomic_DNA"/>
</dbReference>
<proteinExistence type="predicted"/>
<accession>A0A5C0VGP7</accession>
<dbReference type="AlphaFoldDB" id="A0A5C0VGP7"/>
<reference evidence="2 4" key="1">
    <citation type="submission" date="2019-08" db="EMBL/GenBank/DDBJ databases">
        <title>Pedobacter sp. nov., isolated from Han river, South Korea.</title>
        <authorList>
            <person name="Lee D.-H."/>
            <person name="Kim Y.-S."/>
            <person name="Hwang E.-M."/>
            <person name="Le Tran T.C."/>
            <person name="Cha C.-J."/>
        </authorList>
    </citation>
    <scope>NUCLEOTIDE SEQUENCE [LARGE SCALE GENOMIC DNA]</scope>
    <source>
        <strain evidence="2 4">CJ43</strain>
    </source>
</reference>
<evidence type="ECO:0000313" key="4">
    <source>
        <dbReference type="Proteomes" id="UP000323653"/>
    </source>
</evidence>
<gene>
    <name evidence="2" type="ORF">FYC62_03175</name>
    <name evidence="3" type="ORF">FYC62_03180</name>
</gene>
<feature type="signal peptide" evidence="1">
    <location>
        <begin position="1"/>
        <end position="19"/>
    </location>
</feature>
<dbReference type="EMBL" id="CP043329">
    <property type="protein sequence ID" value="QEK50782.1"/>
    <property type="molecule type" value="Genomic_DNA"/>
</dbReference>
<dbReference type="KEGG" id="pej:FYC62_03175"/>
<keyword evidence="1" id="KW-0732">Signal</keyword>
<name>A0A5C0VGP7_9SPHI</name>
<evidence type="ECO:0000256" key="1">
    <source>
        <dbReference type="SAM" id="SignalP"/>
    </source>
</evidence>
<feature type="chain" id="PRO_5044618664" evidence="1">
    <location>
        <begin position="20"/>
        <end position="285"/>
    </location>
</feature>
<dbReference type="KEGG" id="pej:FYC62_03180"/>
<keyword evidence="4" id="KW-1185">Reference proteome</keyword>
<evidence type="ECO:0000313" key="3">
    <source>
        <dbReference type="EMBL" id="QEK50782.1"/>
    </source>
</evidence>
<sequence length="285" mass="31286">MKFTILSAVLILATGQVSGQTDLAFNFTKKPSGQFSSLTTKSLDDITSTKEVLVRPFITDDARVVGERLAQLETWVRFDKEAGQHWILGAYGPNKKLELTVGGVYGYQVDHDSKKTFSYALPLLQAKILFKEYKPNKAPGFGMVMGTFLPVGQGSFKPAGYGTFGYLTVSQCFGEGDKFLFHGNLGGNYIHIDGTNNLIPTWGLGTQIKTYKGLHLVGEIFSGDPYIPGTGTSWQAGYRYFFSDLVQIDMTVGNGIAGDIIMPFWGTAGIRIVTEKFLKKKNASR</sequence>
<dbReference type="RefSeq" id="WP_149073886.1">
    <property type="nucleotide sequence ID" value="NZ_CP043329.1"/>
</dbReference>
<evidence type="ECO:0000313" key="2">
    <source>
        <dbReference type="EMBL" id="QEK50781.1"/>
    </source>
</evidence>
<protein>
    <submittedName>
        <fullName evidence="2">Uncharacterized protein</fullName>
    </submittedName>
</protein>